<gene>
    <name evidence="1" type="ORF">g.15558</name>
    <name evidence="2" type="ORF">g.15559</name>
</gene>
<name>A0A1B6MJ40_9HEMI</name>
<proteinExistence type="predicted"/>
<evidence type="ECO:0000313" key="2">
    <source>
        <dbReference type="EMBL" id="JAT35956.1"/>
    </source>
</evidence>
<sequence length="419" mass="47648">MASKEENYVHPVFISQNGSWKFLESIYVGGNISEVTQISKIVNCHFNKAIQVNLNVNEPFSEVEDIHTKIDKGNESNKSNTTGVDTFHKAFELFVVNYEYMKNNKCVAASQLVPDEETCAFQTGTITTFIFTDCVKQDSEKSIEFFTDRNKLCASIIVDSFQTAFEQFLANYEYNESSIFNQSVTIAGEENTALVDASLELRSFTELDEGSPESKQNLVDPHCRAVTFLNPLYSKDSALDPIEDTVIKNVGEGNQYRDDQSKINCCPEKSVNQTINCTNNIGYEFDSDLSQYPSEDKTQNIKKCEIKFDRINISSILSCKNSNNTRKSDNLLLTQKPNNILSLKYCNSASEKYLEYNSIHRSTKARFKRTKSNLNVKDIKDCKNITTKYSVWDSSKKSMPRRELLRMALEVNLDSDSEL</sequence>
<protein>
    <submittedName>
        <fullName evidence="2">Uncharacterized protein</fullName>
    </submittedName>
</protein>
<dbReference type="EMBL" id="GEBQ01004021">
    <property type="protein sequence ID" value="JAT35956.1"/>
    <property type="molecule type" value="Transcribed_RNA"/>
</dbReference>
<dbReference type="EMBL" id="GEBQ01007126">
    <property type="protein sequence ID" value="JAT32851.1"/>
    <property type="molecule type" value="Transcribed_RNA"/>
</dbReference>
<reference evidence="2" key="1">
    <citation type="submission" date="2015-11" db="EMBL/GenBank/DDBJ databases">
        <title>De novo transcriptome assembly of four potential Pierce s Disease insect vectors from Arizona vineyards.</title>
        <authorList>
            <person name="Tassone E.E."/>
        </authorList>
    </citation>
    <scope>NUCLEOTIDE SEQUENCE</scope>
</reference>
<dbReference type="AlphaFoldDB" id="A0A1B6MJ40"/>
<evidence type="ECO:0000313" key="1">
    <source>
        <dbReference type="EMBL" id="JAT32851.1"/>
    </source>
</evidence>
<organism evidence="2">
    <name type="scientific">Graphocephala atropunctata</name>
    <dbReference type="NCBI Taxonomy" id="36148"/>
    <lineage>
        <taxon>Eukaryota</taxon>
        <taxon>Metazoa</taxon>
        <taxon>Ecdysozoa</taxon>
        <taxon>Arthropoda</taxon>
        <taxon>Hexapoda</taxon>
        <taxon>Insecta</taxon>
        <taxon>Pterygota</taxon>
        <taxon>Neoptera</taxon>
        <taxon>Paraneoptera</taxon>
        <taxon>Hemiptera</taxon>
        <taxon>Auchenorrhyncha</taxon>
        <taxon>Membracoidea</taxon>
        <taxon>Cicadellidae</taxon>
        <taxon>Cicadellinae</taxon>
        <taxon>Cicadellini</taxon>
        <taxon>Graphocephala</taxon>
    </lineage>
</organism>
<accession>A0A1B6MJ40</accession>